<proteinExistence type="predicted"/>
<sequence>MGLWLRVAYISVMIALIVGLDVAFLRHHVWARLVVNVGIVALFLVVNVFAFRRS</sequence>
<feature type="transmembrane region" description="Helical" evidence="1">
    <location>
        <begin position="30"/>
        <end position="51"/>
    </location>
</feature>
<reference evidence="2 3" key="1">
    <citation type="submission" date="2020-11" db="EMBL/GenBank/DDBJ databases">
        <title>Genomic insight of Alicyclobacillus mali FL 18 reveals a new arsenic-resistant strain, with potential in environmental biotechnology.</title>
        <authorList>
            <person name="Fiorentino G."/>
            <person name="Gallo G."/>
            <person name="Aulitto M."/>
        </authorList>
    </citation>
    <scope>NUCLEOTIDE SEQUENCE [LARGE SCALE GENOMIC DNA]</scope>
    <source>
        <strain evidence="2 3">FL 18</strain>
    </source>
</reference>
<evidence type="ECO:0000313" key="2">
    <source>
        <dbReference type="EMBL" id="MBF8377515.1"/>
    </source>
</evidence>
<feature type="transmembrane region" description="Helical" evidence="1">
    <location>
        <begin position="7"/>
        <end position="24"/>
    </location>
</feature>
<dbReference type="RefSeq" id="WP_195867423.1">
    <property type="nucleotide sequence ID" value="NZ_JADPKZ010000037.1"/>
</dbReference>
<evidence type="ECO:0000313" key="3">
    <source>
        <dbReference type="Proteomes" id="UP000642910"/>
    </source>
</evidence>
<dbReference type="Proteomes" id="UP000642910">
    <property type="component" value="Unassembled WGS sequence"/>
</dbReference>
<name>A0ABS0F2J0_9BACL</name>
<keyword evidence="3" id="KW-1185">Reference proteome</keyword>
<accession>A0ABS0F2J0</accession>
<organism evidence="2 3">
    <name type="scientific">Alicyclobacillus mali</name>
    <name type="common">ex Roth et al. 2021</name>
    <dbReference type="NCBI Taxonomy" id="1123961"/>
    <lineage>
        <taxon>Bacteria</taxon>
        <taxon>Bacillati</taxon>
        <taxon>Bacillota</taxon>
        <taxon>Bacilli</taxon>
        <taxon>Bacillales</taxon>
        <taxon>Alicyclobacillaceae</taxon>
        <taxon>Alicyclobacillus</taxon>
    </lineage>
</organism>
<keyword evidence="1" id="KW-0472">Membrane</keyword>
<dbReference type="EMBL" id="JADPKZ010000037">
    <property type="protein sequence ID" value="MBF8377515.1"/>
    <property type="molecule type" value="Genomic_DNA"/>
</dbReference>
<evidence type="ECO:0000256" key="1">
    <source>
        <dbReference type="SAM" id="Phobius"/>
    </source>
</evidence>
<keyword evidence="1" id="KW-1133">Transmembrane helix</keyword>
<protein>
    <submittedName>
        <fullName evidence="2">Uncharacterized protein</fullName>
    </submittedName>
</protein>
<comment type="caution">
    <text evidence="2">The sequence shown here is derived from an EMBL/GenBank/DDBJ whole genome shotgun (WGS) entry which is preliminary data.</text>
</comment>
<keyword evidence="1" id="KW-0812">Transmembrane</keyword>
<gene>
    <name evidence="2" type="ORF">IW967_06500</name>
</gene>